<dbReference type="AlphaFoldDB" id="A0A0B6YKK9"/>
<organism evidence="2">
    <name type="scientific">Arion vulgaris</name>
    <dbReference type="NCBI Taxonomy" id="1028688"/>
    <lineage>
        <taxon>Eukaryota</taxon>
        <taxon>Metazoa</taxon>
        <taxon>Spiralia</taxon>
        <taxon>Lophotrochozoa</taxon>
        <taxon>Mollusca</taxon>
        <taxon>Gastropoda</taxon>
        <taxon>Heterobranchia</taxon>
        <taxon>Euthyneura</taxon>
        <taxon>Panpulmonata</taxon>
        <taxon>Eupulmonata</taxon>
        <taxon>Stylommatophora</taxon>
        <taxon>Helicina</taxon>
        <taxon>Arionoidea</taxon>
        <taxon>Arionidae</taxon>
        <taxon>Arion</taxon>
    </lineage>
</organism>
<feature type="region of interest" description="Disordered" evidence="1">
    <location>
        <begin position="47"/>
        <end position="68"/>
    </location>
</feature>
<evidence type="ECO:0000313" key="2">
    <source>
        <dbReference type="EMBL" id="CEK56727.1"/>
    </source>
</evidence>
<feature type="non-terminal residue" evidence="2">
    <location>
        <position position="1"/>
    </location>
</feature>
<protein>
    <submittedName>
        <fullName evidence="2">Uncharacterized protein</fullName>
    </submittedName>
</protein>
<reference evidence="2" key="1">
    <citation type="submission" date="2014-12" db="EMBL/GenBank/DDBJ databases">
        <title>Insight into the proteome of Arion vulgaris.</title>
        <authorList>
            <person name="Aradska J."/>
            <person name="Bulat T."/>
            <person name="Smidak R."/>
            <person name="Sarate P."/>
            <person name="Gangsoo J."/>
            <person name="Sialana F."/>
            <person name="Bilban M."/>
            <person name="Lubec G."/>
        </authorList>
    </citation>
    <scope>NUCLEOTIDE SEQUENCE</scope>
    <source>
        <tissue evidence="2">Skin</tissue>
    </source>
</reference>
<name>A0A0B6YKK9_9EUPU</name>
<dbReference type="EMBL" id="HACG01009862">
    <property type="protein sequence ID" value="CEK56727.1"/>
    <property type="molecule type" value="Transcribed_RNA"/>
</dbReference>
<proteinExistence type="predicted"/>
<feature type="non-terminal residue" evidence="2">
    <location>
        <position position="68"/>
    </location>
</feature>
<accession>A0A0B6YKK9</accession>
<gene>
    <name evidence="2" type="primary">ORF28371</name>
</gene>
<evidence type="ECO:0000256" key="1">
    <source>
        <dbReference type="SAM" id="MobiDB-lite"/>
    </source>
</evidence>
<sequence length="68" mass="7276">KTGAFNSHGIPSSDADKGLAFTKDTSRSLAADRNELGMISDLIKLGLPRNNIGDDPKQNVLNSYKGED</sequence>